<dbReference type="GeneID" id="54565123"/>
<dbReference type="OrthoDB" id="2583188at2759"/>
<dbReference type="EMBL" id="ML993585">
    <property type="protein sequence ID" value="KAF2170609.1"/>
    <property type="molecule type" value="Genomic_DNA"/>
</dbReference>
<feature type="signal peptide" evidence="1">
    <location>
        <begin position="1"/>
        <end position="17"/>
    </location>
</feature>
<proteinExistence type="predicted"/>
<name>A0A6A6CXS7_ZASCE</name>
<evidence type="ECO:0000313" key="3">
    <source>
        <dbReference type="Proteomes" id="UP000799537"/>
    </source>
</evidence>
<reference evidence="2" key="1">
    <citation type="journal article" date="2020" name="Stud. Mycol.">
        <title>101 Dothideomycetes genomes: a test case for predicting lifestyles and emergence of pathogens.</title>
        <authorList>
            <person name="Haridas S."/>
            <person name="Albert R."/>
            <person name="Binder M."/>
            <person name="Bloem J."/>
            <person name="Labutti K."/>
            <person name="Salamov A."/>
            <person name="Andreopoulos B."/>
            <person name="Baker S."/>
            <person name="Barry K."/>
            <person name="Bills G."/>
            <person name="Bluhm B."/>
            <person name="Cannon C."/>
            <person name="Castanera R."/>
            <person name="Culley D."/>
            <person name="Daum C."/>
            <person name="Ezra D."/>
            <person name="Gonzalez J."/>
            <person name="Henrissat B."/>
            <person name="Kuo A."/>
            <person name="Liang C."/>
            <person name="Lipzen A."/>
            <person name="Lutzoni F."/>
            <person name="Magnuson J."/>
            <person name="Mondo S."/>
            <person name="Nolan M."/>
            <person name="Ohm R."/>
            <person name="Pangilinan J."/>
            <person name="Park H.-J."/>
            <person name="Ramirez L."/>
            <person name="Alfaro M."/>
            <person name="Sun H."/>
            <person name="Tritt A."/>
            <person name="Yoshinaga Y."/>
            <person name="Zwiers L.-H."/>
            <person name="Turgeon B."/>
            <person name="Goodwin S."/>
            <person name="Spatafora J."/>
            <person name="Crous P."/>
            <person name="Grigoriev I."/>
        </authorList>
    </citation>
    <scope>NUCLEOTIDE SEQUENCE</scope>
    <source>
        <strain evidence="2">ATCC 36951</strain>
    </source>
</reference>
<sequence length="400" mass="43172">MINTILLVAGLAVQALSAPLPQRLLPRAEVRPKVKSTNYAANVTDPSLSRDSCGSSRVGGRALWTCRDTTLYDAGKDECSLPLVTNTASWTNMDMTKGGPHFETGAVGAGSSGSNNILKMYGNNAYSLNTYFQVLEDECPTNGVCPDSSRWAIWPDQPPVITDSAMDGGATGYTWIAKSHLRELTSLNAEPAHTLYKTSYTPGLDPNALPTVSVVDSQFWKEGEIGFGQYGSVVRDNTLYLYGQTDASKGTVLAKVPTSSVEDRSTYQYHVNGAWTSTMPGINDTSAIIPNAGAGGQGTFYYSTAYQSYIWIGQQAISASADFYMSTAPAPEGPWIEPYLIFQGKNGDDPIGGYSLQAHPALLPSGDASEKGIYISWTQQFEKESYGAVYNTPLVWVEFE</sequence>
<dbReference type="AlphaFoldDB" id="A0A6A6CXS7"/>
<dbReference type="RefSeq" id="XP_033671498.1">
    <property type="nucleotide sequence ID" value="XM_033811851.1"/>
</dbReference>
<keyword evidence="1" id="KW-0732">Signal</keyword>
<keyword evidence="3" id="KW-1185">Reference proteome</keyword>
<evidence type="ECO:0000256" key="1">
    <source>
        <dbReference type="SAM" id="SignalP"/>
    </source>
</evidence>
<organism evidence="2 3">
    <name type="scientific">Zasmidium cellare ATCC 36951</name>
    <dbReference type="NCBI Taxonomy" id="1080233"/>
    <lineage>
        <taxon>Eukaryota</taxon>
        <taxon>Fungi</taxon>
        <taxon>Dikarya</taxon>
        <taxon>Ascomycota</taxon>
        <taxon>Pezizomycotina</taxon>
        <taxon>Dothideomycetes</taxon>
        <taxon>Dothideomycetidae</taxon>
        <taxon>Mycosphaerellales</taxon>
        <taxon>Mycosphaerellaceae</taxon>
        <taxon>Zasmidium</taxon>
    </lineage>
</organism>
<evidence type="ECO:0000313" key="2">
    <source>
        <dbReference type="EMBL" id="KAF2170609.1"/>
    </source>
</evidence>
<evidence type="ECO:0008006" key="4">
    <source>
        <dbReference type="Google" id="ProtNLM"/>
    </source>
</evidence>
<dbReference type="Proteomes" id="UP000799537">
    <property type="component" value="Unassembled WGS sequence"/>
</dbReference>
<protein>
    <recommendedName>
        <fullName evidence="4">DUF4185 domain-containing protein</fullName>
    </recommendedName>
</protein>
<feature type="chain" id="PRO_5025590346" description="DUF4185 domain-containing protein" evidence="1">
    <location>
        <begin position="18"/>
        <end position="400"/>
    </location>
</feature>
<accession>A0A6A6CXS7</accession>
<gene>
    <name evidence="2" type="ORF">M409DRAFT_51619</name>
</gene>